<name>A0A7S2U3Q5_9EUKA</name>
<dbReference type="EMBL" id="HBHP01033250">
    <property type="protein sequence ID" value="CAD9776482.1"/>
    <property type="molecule type" value="Transcribed_RNA"/>
</dbReference>
<accession>A0A7S2U3Q5</accession>
<sequence>MPSLDLTLRALDDNDAGIGNGGGDMPPVMRRISDADSEYNSRTSSLRRWASIQTFLDATDDAPQPVGETRRFLCDDVYQANDDKPTDNPVGLQEANMDLSDGADDIPCHSQSSLDNNSLGYDDEANGDKENSKKSAS</sequence>
<protein>
    <submittedName>
        <fullName evidence="2">Uncharacterized protein</fullName>
    </submittedName>
</protein>
<proteinExistence type="predicted"/>
<feature type="compositionally biased region" description="Polar residues" evidence="1">
    <location>
        <begin position="109"/>
        <end position="119"/>
    </location>
</feature>
<reference evidence="2" key="1">
    <citation type="submission" date="2021-01" db="EMBL/GenBank/DDBJ databases">
        <authorList>
            <person name="Corre E."/>
            <person name="Pelletier E."/>
            <person name="Niang G."/>
            <person name="Scheremetjew M."/>
            <person name="Finn R."/>
            <person name="Kale V."/>
            <person name="Holt S."/>
            <person name="Cochrane G."/>
            <person name="Meng A."/>
            <person name="Brown T."/>
            <person name="Cohen L."/>
        </authorList>
    </citation>
    <scope>NUCLEOTIDE SEQUENCE</scope>
    <source>
        <strain evidence="2">CCMP622</strain>
    </source>
</reference>
<evidence type="ECO:0000313" key="2">
    <source>
        <dbReference type="EMBL" id="CAD9776482.1"/>
    </source>
</evidence>
<organism evidence="2">
    <name type="scientific">Lotharella oceanica</name>
    <dbReference type="NCBI Taxonomy" id="641309"/>
    <lineage>
        <taxon>Eukaryota</taxon>
        <taxon>Sar</taxon>
        <taxon>Rhizaria</taxon>
        <taxon>Cercozoa</taxon>
        <taxon>Chlorarachniophyceae</taxon>
        <taxon>Lotharella</taxon>
    </lineage>
</organism>
<feature type="region of interest" description="Disordered" evidence="1">
    <location>
        <begin position="79"/>
        <end position="137"/>
    </location>
</feature>
<evidence type="ECO:0000256" key="1">
    <source>
        <dbReference type="SAM" id="MobiDB-lite"/>
    </source>
</evidence>
<feature type="compositionally biased region" description="Basic and acidic residues" evidence="1">
    <location>
        <begin position="126"/>
        <end position="137"/>
    </location>
</feature>
<gene>
    <name evidence="2" type="ORF">LSP00402_LOCUS20487</name>
</gene>
<dbReference type="AlphaFoldDB" id="A0A7S2U3Q5"/>